<dbReference type="PANTHER" id="PTHR30575">
    <property type="entry name" value="PEPTIDASE M20"/>
    <property type="match status" value="1"/>
</dbReference>
<evidence type="ECO:0000256" key="1">
    <source>
        <dbReference type="ARBA" id="ARBA00022801"/>
    </source>
</evidence>
<dbReference type="RefSeq" id="WP_120005936.1">
    <property type="nucleotide sequence ID" value="NZ_JALBUU010000004.1"/>
</dbReference>
<dbReference type="CDD" id="cd05673">
    <property type="entry name" value="M20_Acy1L2_AbgB"/>
    <property type="match status" value="1"/>
</dbReference>
<sequence>MRNSENIWNLVEERKQAFIELSDRIWDMPELLYNEHRSCAEHASMLEQQGFRVTREVAGIPTAVMGEAGEEGPVIAFLGEYDALPGLSQESGVAERRPVTIGGHGHGCGHNLLGAGALLAAAAVKDWLQENGVKARVRYYGCPAEEGGAAKTFMVRAGAFRDVDAAITWHPFAWAGVQEADSLAMTRIDFAFTGRSSHAAAAPHLGRSALDAVELMNVGVNYMREHMPSDARIHYAYLNAGGIAPNVVQGEAKIRYAVRAHTLHEMFALIERVRKIADGAALMTETTVAVKILSATANLLGNAPLEQVMQDNFMRLGPVPFDEADRDFARQIQATLSPQDIASNYNRSGFAPRKDLPLTDAIQPPIAERMGASLLGSTDVGDVSWVVPTVQASGATEAIGTPAHSWQWTAQGKMPAAHKGMVHVAKVMAGTALDLINNPALLTAAKADLAARTAATPYVCPIPENVAPPLAMASGG</sequence>
<organism evidence="2 3">
    <name type="scientific">Teichococcus vastitatis</name>
    <dbReference type="NCBI Taxonomy" id="2307076"/>
    <lineage>
        <taxon>Bacteria</taxon>
        <taxon>Pseudomonadati</taxon>
        <taxon>Pseudomonadota</taxon>
        <taxon>Alphaproteobacteria</taxon>
        <taxon>Acetobacterales</taxon>
        <taxon>Roseomonadaceae</taxon>
        <taxon>Roseomonas</taxon>
    </lineage>
</organism>
<dbReference type="Proteomes" id="UP001201985">
    <property type="component" value="Unassembled WGS sequence"/>
</dbReference>
<protein>
    <submittedName>
        <fullName evidence="2">M20 family metallopeptidase</fullName>
    </submittedName>
</protein>
<dbReference type="InterPro" id="IPR036264">
    <property type="entry name" value="Bact_exopeptidase_dim_dom"/>
</dbReference>
<dbReference type="SUPFAM" id="SSF55031">
    <property type="entry name" value="Bacterial exopeptidase dimerisation domain"/>
    <property type="match status" value="1"/>
</dbReference>
<dbReference type="Pfam" id="PF01546">
    <property type="entry name" value="Peptidase_M20"/>
    <property type="match status" value="1"/>
</dbReference>
<comment type="caution">
    <text evidence="2">The sequence shown here is derived from an EMBL/GenBank/DDBJ whole genome shotgun (WGS) entry which is preliminary data.</text>
</comment>
<dbReference type="EMBL" id="JALBUU010000004">
    <property type="protein sequence ID" value="MCI0754304.1"/>
    <property type="molecule type" value="Genomic_DNA"/>
</dbReference>
<dbReference type="InterPro" id="IPR002933">
    <property type="entry name" value="Peptidase_M20"/>
</dbReference>
<dbReference type="InterPro" id="IPR052030">
    <property type="entry name" value="Peptidase_M20/M20A_hydrolases"/>
</dbReference>
<evidence type="ECO:0000313" key="2">
    <source>
        <dbReference type="EMBL" id="MCI0754304.1"/>
    </source>
</evidence>
<dbReference type="SUPFAM" id="SSF53187">
    <property type="entry name" value="Zn-dependent exopeptidases"/>
    <property type="match status" value="1"/>
</dbReference>
<accession>A0ABS9W4V3</accession>
<keyword evidence="1" id="KW-0378">Hydrolase</keyword>
<dbReference type="InterPro" id="IPR017145">
    <property type="entry name" value="Aminobenzoyl-glu_utiliz_pB"/>
</dbReference>
<dbReference type="Gene3D" id="3.40.630.10">
    <property type="entry name" value="Zn peptidases"/>
    <property type="match status" value="2"/>
</dbReference>
<dbReference type="PIRSF" id="PIRSF037227">
    <property type="entry name" value="Aminobenzoyl-glu_utiliz_pB"/>
    <property type="match status" value="1"/>
</dbReference>
<keyword evidence="3" id="KW-1185">Reference proteome</keyword>
<evidence type="ECO:0000313" key="3">
    <source>
        <dbReference type="Proteomes" id="UP001201985"/>
    </source>
</evidence>
<dbReference type="PANTHER" id="PTHR30575:SF0">
    <property type="entry name" value="XAA-ARG DIPEPTIDASE"/>
    <property type="match status" value="1"/>
</dbReference>
<name>A0ABS9W4V3_9PROT</name>
<proteinExistence type="predicted"/>
<dbReference type="Gene3D" id="3.30.70.360">
    <property type="match status" value="1"/>
</dbReference>
<reference evidence="2 3" key="1">
    <citation type="submission" date="2022-03" db="EMBL/GenBank/DDBJ databases">
        <title>Complete genome analysis of Roseomonas KG 17.1 : a prolific producer of plant growth promoters.</title>
        <authorList>
            <person name="Saadouli I."/>
            <person name="Najjari A."/>
            <person name="Mosbah A."/>
            <person name="Ouzari H.I."/>
        </authorList>
    </citation>
    <scope>NUCLEOTIDE SEQUENCE [LARGE SCALE GENOMIC DNA]</scope>
    <source>
        <strain evidence="2 3">KG17-1</strain>
    </source>
</reference>
<gene>
    <name evidence="2" type="ORF">MON41_11110</name>
</gene>
<dbReference type="NCBIfam" id="TIGR01891">
    <property type="entry name" value="amidohydrolases"/>
    <property type="match status" value="1"/>
</dbReference>
<dbReference type="InterPro" id="IPR017439">
    <property type="entry name" value="Amidohydrolase"/>
</dbReference>